<dbReference type="RefSeq" id="WP_168887559.1">
    <property type="nucleotide sequence ID" value="NZ_JABAHY010000007.1"/>
</dbReference>
<accession>A0A7X8YEC2</accession>
<evidence type="ECO:0000313" key="3">
    <source>
        <dbReference type="Proteomes" id="UP000523139"/>
    </source>
</evidence>
<evidence type="ECO:0000313" key="2">
    <source>
        <dbReference type="EMBL" id="NLS10072.1"/>
    </source>
</evidence>
<feature type="region of interest" description="Disordered" evidence="1">
    <location>
        <begin position="118"/>
        <end position="179"/>
    </location>
</feature>
<gene>
    <name evidence="2" type="ORF">HGQ17_08680</name>
</gene>
<keyword evidence="3" id="KW-1185">Reference proteome</keyword>
<evidence type="ECO:0000256" key="1">
    <source>
        <dbReference type="SAM" id="MobiDB-lite"/>
    </source>
</evidence>
<proteinExistence type="predicted"/>
<dbReference type="Proteomes" id="UP000523139">
    <property type="component" value="Unassembled WGS sequence"/>
</dbReference>
<sequence>MSQTASADAAVIHSALQTHLAYLRTAESAHRSAGRALSGHPDLSVSAGGQNPITLSAAHRARCASYGQRAEFVEQLNTFPVAGLMTLSAHDMRSLQVPAHIGEAAVPPEVAARIAERENQARAAAARPAARPAADRARVGEDQGAGQDAPPQTGQHPGAPKPKTPWHKRSFSDILFGRR</sequence>
<reference evidence="2 3" key="1">
    <citation type="submission" date="2020-04" db="EMBL/GenBank/DDBJ databases">
        <title>Nesterenkonia sp. nov., isolated from marine sediment.</title>
        <authorList>
            <person name="Zhang G."/>
        </authorList>
    </citation>
    <scope>NUCLEOTIDE SEQUENCE [LARGE SCALE GENOMIC DNA]</scope>
    <source>
        <strain evidence="2 3">MY13</strain>
    </source>
</reference>
<protein>
    <submittedName>
        <fullName evidence="2">Uncharacterized protein</fullName>
    </submittedName>
</protein>
<comment type="caution">
    <text evidence="2">The sequence shown here is derived from an EMBL/GenBank/DDBJ whole genome shotgun (WGS) entry which is preliminary data.</text>
</comment>
<name>A0A7X8YEC2_9MICC</name>
<dbReference type="EMBL" id="JABAHY010000007">
    <property type="protein sequence ID" value="NLS10072.1"/>
    <property type="molecule type" value="Genomic_DNA"/>
</dbReference>
<dbReference type="AlphaFoldDB" id="A0A7X8YEC2"/>
<organism evidence="2 3">
    <name type="scientific">Nesterenkonia sedimenti</name>
    <dbReference type="NCBI Taxonomy" id="1463632"/>
    <lineage>
        <taxon>Bacteria</taxon>
        <taxon>Bacillati</taxon>
        <taxon>Actinomycetota</taxon>
        <taxon>Actinomycetes</taxon>
        <taxon>Micrococcales</taxon>
        <taxon>Micrococcaceae</taxon>
        <taxon>Nesterenkonia</taxon>
    </lineage>
</organism>
<feature type="compositionally biased region" description="Low complexity" evidence="1">
    <location>
        <begin position="121"/>
        <end position="132"/>
    </location>
</feature>